<reference evidence="1 2" key="1">
    <citation type="submission" date="2019-03" db="EMBL/GenBank/DDBJ databases">
        <title>Subsurface microbial communities from deep shales in Ohio and West Virginia, USA.</title>
        <authorList>
            <person name="Wrighton K."/>
        </authorList>
    </citation>
    <scope>NUCLEOTIDE SEQUENCE [LARGE SCALE GENOMIC DNA]</scope>
    <source>
        <strain evidence="1 2">MSL9.2</strain>
    </source>
</reference>
<proteinExistence type="predicted"/>
<comment type="caution">
    <text evidence="1">The sequence shown here is derived from an EMBL/GenBank/DDBJ whole genome shotgun (WGS) entry which is preliminary data.</text>
</comment>
<gene>
    <name evidence="1" type="ORF">C8C77_11569</name>
</gene>
<protein>
    <submittedName>
        <fullName evidence="1">Farnesyl-diphosphate farnesyltransferase</fullName>
    </submittedName>
</protein>
<dbReference type="PANTHER" id="PTHR11626:SF2">
    <property type="entry name" value="SQUALENE SYNTHASE"/>
    <property type="match status" value="1"/>
</dbReference>
<dbReference type="GO" id="GO:0051996">
    <property type="term" value="F:squalene synthase [NAD(P)H] activity"/>
    <property type="evidence" value="ECO:0007669"/>
    <property type="project" value="InterPro"/>
</dbReference>
<dbReference type="InterPro" id="IPR008949">
    <property type="entry name" value="Isoprenoid_synthase_dom_sf"/>
</dbReference>
<dbReference type="PANTHER" id="PTHR11626">
    <property type="entry name" value="FARNESYL-DIPHOSPHATE FARNESYLTRANSFERASE"/>
    <property type="match status" value="1"/>
</dbReference>
<evidence type="ECO:0000313" key="2">
    <source>
        <dbReference type="Proteomes" id="UP000294697"/>
    </source>
</evidence>
<dbReference type="InterPro" id="IPR044844">
    <property type="entry name" value="Trans_IPPS_euk-type"/>
</dbReference>
<name>A0A4R7YXJ6_9FIRM</name>
<dbReference type="Proteomes" id="UP000294697">
    <property type="component" value="Unassembled WGS sequence"/>
</dbReference>
<dbReference type="AlphaFoldDB" id="A0A4R7YXJ6"/>
<dbReference type="Gene3D" id="1.10.600.10">
    <property type="entry name" value="Farnesyl Diphosphate Synthase"/>
    <property type="match status" value="1"/>
</dbReference>
<dbReference type="SUPFAM" id="SSF48576">
    <property type="entry name" value="Terpenoid synthases"/>
    <property type="match status" value="1"/>
</dbReference>
<dbReference type="InterPro" id="IPR002060">
    <property type="entry name" value="Squ/phyt_synthse"/>
</dbReference>
<organism evidence="1 2">
    <name type="scientific">Halanaerobium saccharolyticum</name>
    <dbReference type="NCBI Taxonomy" id="43595"/>
    <lineage>
        <taxon>Bacteria</taxon>
        <taxon>Bacillati</taxon>
        <taxon>Bacillota</taxon>
        <taxon>Clostridia</taxon>
        <taxon>Halanaerobiales</taxon>
        <taxon>Halanaerobiaceae</taxon>
        <taxon>Halanaerobium</taxon>
    </lineage>
</organism>
<sequence>MTAEPMKYAREILKKVSRSFALTIPMLDDQIKDEVLLAYLQDRILDNFEDEIHPPDLKLQQEMMDRVSRIFSPAEYDRSSDFAIIKEKSSLIEKDSLRELNENIDLIYRSYQSFVPEIQEISHKWLQEMNQGMQKYLSREVETFAELDEYCYYVAGTVGGFLTETIIYKFEIEAQNEKILMNNFNQAGLFLQKVNLIRDIREDLESRDKHFWPLKDLGITEKELADSQSEEQALAALEQMLADLKTHIPALKKYYQALPAELKGYKKFFAVNNALGLATMDKLKNNSDVFYGNKPVKTSKLTFLNIMRAPEKYFLDHIDQYQ</sequence>
<dbReference type="Pfam" id="PF00494">
    <property type="entry name" value="SQS_PSY"/>
    <property type="match status" value="1"/>
</dbReference>
<evidence type="ECO:0000313" key="1">
    <source>
        <dbReference type="EMBL" id="TDW02666.1"/>
    </source>
</evidence>
<dbReference type="SFLD" id="SFLDS00005">
    <property type="entry name" value="Isoprenoid_Synthase_Type_I"/>
    <property type="match status" value="1"/>
</dbReference>
<accession>A0A4R7YXJ6</accession>
<keyword evidence="1" id="KW-0808">Transferase</keyword>
<dbReference type="OrthoDB" id="9787280at2"/>
<dbReference type="RefSeq" id="WP_111571986.1">
    <property type="nucleotide sequence ID" value="NZ_QLME01000008.1"/>
</dbReference>
<dbReference type="GO" id="GO:0045338">
    <property type="term" value="P:farnesyl diphosphate metabolic process"/>
    <property type="evidence" value="ECO:0007669"/>
    <property type="project" value="InterPro"/>
</dbReference>
<dbReference type="SFLD" id="SFLDG01018">
    <property type="entry name" value="Squalene/Phytoene_Synthase_Lik"/>
    <property type="match status" value="1"/>
</dbReference>
<dbReference type="EMBL" id="SODA01000015">
    <property type="protein sequence ID" value="TDW02666.1"/>
    <property type="molecule type" value="Genomic_DNA"/>
</dbReference>